<gene>
    <name evidence="7" type="primary">mutS2</name>
    <name evidence="7" type="synonym">rqcU</name>
    <name evidence="10" type="ORF">JP09_002805</name>
</gene>
<keyword evidence="11" id="KW-1185">Reference proteome</keyword>
<dbReference type="InterPro" id="IPR002625">
    <property type="entry name" value="Smr_dom"/>
</dbReference>
<dbReference type="GO" id="GO:0006298">
    <property type="term" value="P:mismatch repair"/>
    <property type="evidence" value="ECO:0007669"/>
    <property type="project" value="InterPro"/>
</dbReference>
<feature type="coiled-coil region" evidence="8">
    <location>
        <begin position="507"/>
        <end position="602"/>
    </location>
</feature>
<dbReference type="NCBIfam" id="TIGR01069">
    <property type="entry name" value="mutS2"/>
    <property type="match status" value="1"/>
</dbReference>
<evidence type="ECO:0000256" key="3">
    <source>
        <dbReference type="ARBA" id="ARBA00022801"/>
    </source>
</evidence>
<dbReference type="GO" id="GO:0043023">
    <property type="term" value="F:ribosomal large subunit binding"/>
    <property type="evidence" value="ECO:0007669"/>
    <property type="project" value="UniProtKB-UniRule"/>
</dbReference>
<dbReference type="GO" id="GO:0004519">
    <property type="term" value="F:endonuclease activity"/>
    <property type="evidence" value="ECO:0007669"/>
    <property type="project" value="UniProtKB-UniRule"/>
</dbReference>
<keyword evidence="7" id="KW-0540">Nuclease</keyword>
<name>A0A2P5P942_9CHLR</name>
<dbReference type="GO" id="GO:0016887">
    <property type="term" value="F:ATP hydrolysis activity"/>
    <property type="evidence" value="ECO:0007669"/>
    <property type="project" value="InterPro"/>
</dbReference>
<dbReference type="GO" id="GO:0030983">
    <property type="term" value="F:mismatched DNA binding"/>
    <property type="evidence" value="ECO:0007669"/>
    <property type="project" value="InterPro"/>
</dbReference>
<dbReference type="InterPro" id="IPR007696">
    <property type="entry name" value="DNA_mismatch_repair_MutS_core"/>
</dbReference>
<protein>
    <recommendedName>
        <fullName evidence="7">Endonuclease MutS2</fullName>
        <ecNumber evidence="7">3.1.-.-</ecNumber>
    </recommendedName>
    <alternativeName>
        <fullName evidence="7">Ribosome-associated protein quality control-upstream factor</fullName>
        <shortName evidence="7">RQC-upstream factor</shortName>
        <shortName evidence="7">RqcU</shortName>
        <ecNumber evidence="7">3.6.4.-</ecNumber>
    </alternativeName>
</protein>
<keyword evidence="7 10" id="KW-0255">Endonuclease</keyword>
<accession>A0A2P5P942</accession>
<keyword evidence="1 7" id="KW-0699">rRNA-binding</keyword>
<dbReference type="Pfam" id="PF00488">
    <property type="entry name" value="MutS_V"/>
    <property type="match status" value="1"/>
</dbReference>
<dbReference type="InterPro" id="IPR000432">
    <property type="entry name" value="DNA_mismatch_repair_MutS_C"/>
</dbReference>
<dbReference type="EC" id="3.1.-.-" evidence="7"/>
<feature type="binding site" evidence="7">
    <location>
        <begin position="337"/>
        <end position="344"/>
    </location>
    <ligand>
        <name>ATP</name>
        <dbReference type="ChEBI" id="CHEBI:30616"/>
    </ligand>
</feature>
<dbReference type="EC" id="3.6.4.-" evidence="7"/>
<dbReference type="FunFam" id="3.40.50.300:FF:000830">
    <property type="entry name" value="Endonuclease MutS2"/>
    <property type="match status" value="1"/>
</dbReference>
<keyword evidence="3 7" id="KW-0378">Hydrolase</keyword>
<dbReference type="Pfam" id="PF01713">
    <property type="entry name" value="Smr"/>
    <property type="match status" value="1"/>
</dbReference>
<keyword evidence="8" id="KW-0175">Coiled coil</keyword>
<dbReference type="GO" id="GO:0140664">
    <property type="term" value="F:ATP-dependent DNA damage sensor activity"/>
    <property type="evidence" value="ECO:0007669"/>
    <property type="project" value="InterPro"/>
</dbReference>
<keyword evidence="4 7" id="KW-0067">ATP-binding</keyword>
<comment type="function">
    <text evidence="7">Endonuclease that is involved in the suppression of homologous recombination and thus may have a key role in the control of bacterial genetic diversity.</text>
</comment>
<proteinExistence type="inferred from homology"/>
<dbReference type="PROSITE" id="PS50828">
    <property type="entry name" value="SMR"/>
    <property type="match status" value="1"/>
</dbReference>
<dbReference type="GO" id="GO:0019843">
    <property type="term" value="F:rRNA binding"/>
    <property type="evidence" value="ECO:0007669"/>
    <property type="project" value="UniProtKB-UniRule"/>
</dbReference>
<dbReference type="InterPro" id="IPR027417">
    <property type="entry name" value="P-loop_NTPase"/>
</dbReference>
<keyword evidence="5 7" id="KW-0694">RNA-binding</keyword>
<dbReference type="Gene3D" id="3.30.1370.110">
    <property type="match status" value="1"/>
</dbReference>
<dbReference type="EMBL" id="JQAN02000006">
    <property type="protein sequence ID" value="PPD58818.1"/>
    <property type="molecule type" value="Genomic_DNA"/>
</dbReference>
<evidence type="ECO:0000256" key="1">
    <source>
        <dbReference type="ARBA" id="ARBA00022730"/>
    </source>
</evidence>
<evidence type="ECO:0000256" key="2">
    <source>
        <dbReference type="ARBA" id="ARBA00022741"/>
    </source>
</evidence>
<dbReference type="InterPro" id="IPR005747">
    <property type="entry name" value="MutS2"/>
</dbReference>
<sequence length="784" mass="85289">MVFEKDLSLLEFPKIRDIIAGYCAFSRSHALTLALEPSTAIDQIKARLEESAEARRILELEPGFSVNGLVDVSKQSRLAAIGRTLEPKTLAEISRSLGVLRRLKSKMSEAAYDVPRLYAISSEIGVYGHLEKSIDKAISPEGDLLPDASAKLAIIRERLRAKRSEVVEKLQNYIHSDATRRYIQEPIVTEREGRFAIAVKAEYKGEIRGIVHDVSNSGATVFVEPFATLDLGNEFKELEIDEIREIERILSELSKLVGSVASSIESSLEAAARIDFALAKGHYSIRHKAHEAAIYEPTASDPAVIKLDEARHPLLGSAAVPLSIELGRDFSVLVITGPNTGGKTVALKTIGLLCLMTQAGLPIPASEKSRLPLFQGVFADIGDEQSVQAALSTFSGHMSNIARILINVQRASLVVLDELGASTDPQEGSALARAILMHLKAKNVLTVATSHYTDLKVFAHVTPGLQNASFDFDPETLTPTYHLTLGMPGGSNAIATAARFGVPPDVIDNARGLLAEGARQLEELLTELQAEKKRLEDLDKILSRQKESLQSQNKALLGELKNLREQRQAILQQARDSIVEEVAALQKDLKLARSALDREKSQAAITNAREVSDLVRSHLKKGIWQSQTPMVSKEDEPISVGDRVWLKEAEIEAVVTGINAKTGQFEVSSGPLRFILGREGLSKTAATTKAAAAPKVSVRFMGRNIGLELDLRGKRADDIEPLLDEYLNGAATANLPEVRIIHGFGTGAVRSIVRELSSRHPLVASFHSAPRDQGGDGATILRLK</sequence>
<dbReference type="SMART" id="SM00533">
    <property type="entry name" value="MUTSd"/>
    <property type="match status" value="1"/>
</dbReference>
<keyword evidence="6 7" id="KW-0238">DNA-binding</keyword>
<dbReference type="PROSITE" id="PS00486">
    <property type="entry name" value="DNA_MISMATCH_REPAIR_2"/>
    <property type="match status" value="1"/>
</dbReference>
<dbReference type="AlphaFoldDB" id="A0A2P5P942"/>
<dbReference type="SMART" id="SM00463">
    <property type="entry name" value="SMR"/>
    <property type="match status" value="1"/>
</dbReference>
<dbReference type="InterPro" id="IPR036063">
    <property type="entry name" value="Smr_dom_sf"/>
</dbReference>
<dbReference type="GO" id="GO:0005524">
    <property type="term" value="F:ATP binding"/>
    <property type="evidence" value="ECO:0007669"/>
    <property type="project" value="UniProtKB-UniRule"/>
</dbReference>
<comment type="subunit">
    <text evidence="7">Homodimer. Binds to stalled ribosomes, contacting rRNA.</text>
</comment>
<comment type="similarity">
    <text evidence="7">Belongs to the DNA mismatch repair MutS family. MutS2 subfamily.</text>
</comment>
<comment type="caution">
    <text evidence="10">The sequence shown here is derived from an EMBL/GenBank/DDBJ whole genome shotgun (WGS) entry which is preliminary data.</text>
</comment>
<keyword evidence="2 7" id="KW-0547">Nucleotide-binding</keyword>
<evidence type="ECO:0000259" key="9">
    <source>
        <dbReference type="PROSITE" id="PS50828"/>
    </source>
</evidence>
<dbReference type="PIRSF" id="PIRSF005814">
    <property type="entry name" value="MutS_YshD"/>
    <property type="match status" value="1"/>
</dbReference>
<dbReference type="InterPro" id="IPR036187">
    <property type="entry name" value="DNA_mismatch_repair_MutS_sf"/>
</dbReference>
<evidence type="ECO:0000256" key="8">
    <source>
        <dbReference type="SAM" id="Coils"/>
    </source>
</evidence>
<organism evidence="10 11">
    <name type="scientific">Dehalogenimonas etheniformans</name>
    <dbReference type="NCBI Taxonomy" id="1536648"/>
    <lineage>
        <taxon>Bacteria</taxon>
        <taxon>Bacillati</taxon>
        <taxon>Chloroflexota</taxon>
        <taxon>Dehalococcoidia</taxon>
        <taxon>Dehalococcoidales</taxon>
        <taxon>Dehalococcoidaceae</taxon>
        <taxon>Dehalogenimonas</taxon>
    </lineage>
</organism>
<evidence type="ECO:0000256" key="6">
    <source>
        <dbReference type="ARBA" id="ARBA00023125"/>
    </source>
</evidence>
<dbReference type="Proteomes" id="UP000235653">
    <property type="component" value="Unassembled WGS sequence"/>
</dbReference>
<dbReference type="GO" id="GO:0045910">
    <property type="term" value="P:negative regulation of DNA recombination"/>
    <property type="evidence" value="ECO:0007669"/>
    <property type="project" value="InterPro"/>
</dbReference>
<dbReference type="InterPro" id="IPR045076">
    <property type="entry name" value="MutS"/>
</dbReference>
<evidence type="ECO:0000313" key="10">
    <source>
        <dbReference type="EMBL" id="PPD58818.1"/>
    </source>
</evidence>
<evidence type="ECO:0000256" key="4">
    <source>
        <dbReference type="ARBA" id="ARBA00022840"/>
    </source>
</evidence>
<dbReference type="SMART" id="SM00534">
    <property type="entry name" value="MUTSac"/>
    <property type="match status" value="1"/>
</dbReference>
<reference evidence="10 11" key="1">
    <citation type="journal article" date="2017" name="ISME J.">
        <title>Grape pomace compost harbors organohalide-respiring Dehalogenimonas species with novel reductive dehalogenase genes.</title>
        <authorList>
            <person name="Yang Y."/>
            <person name="Higgins S.A."/>
            <person name="Yan J."/>
            <person name="Simsir B."/>
            <person name="Chourey K."/>
            <person name="Iyer R."/>
            <person name="Hettich R.L."/>
            <person name="Baldwin B."/>
            <person name="Ogles D.M."/>
            <person name="Loffler F.E."/>
        </authorList>
    </citation>
    <scope>NUCLEOTIDE SEQUENCE [LARGE SCALE GENOMIC DNA]</scope>
    <source>
        <strain evidence="10 11">GP</strain>
    </source>
</reference>
<evidence type="ECO:0000256" key="5">
    <source>
        <dbReference type="ARBA" id="ARBA00022884"/>
    </source>
</evidence>
<dbReference type="PANTHER" id="PTHR48466">
    <property type="entry name" value="OS10G0509000 PROTEIN-RELATED"/>
    <property type="match status" value="1"/>
</dbReference>
<dbReference type="SUPFAM" id="SSF48334">
    <property type="entry name" value="DNA repair protein MutS, domain III"/>
    <property type="match status" value="1"/>
</dbReference>
<dbReference type="SUPFAM" id="SSF52540">
    <property type="entry name" value="P-loop containing nucleoside triphosphate hydrolases"/>
    <property type="match status" value="1"/>
</dbReference>
<dbReference type="GO" id="GO:0072344">
    <property type="term" value="P:rescue of stalled ribosome"/>
    <property type="evidence" value="ECO:0007669"/>
    <property type="project" value="UniProtKB-UniRule"/>
</dbReference>
<dbReference type="PANTHER" id="PTHR48466:SF2">
    <property type="entry name" value="OS10G0509000 PROTEIN"/>
    <property type="match status" value="1"/>
</dbReference>
<dbReference type="HAMAP" id="MF_00092">
    <property type="entry name" value="MutS2"/>
    <property type="match status" value="1"/>
</dbReference>
<evidence type="ECO:0000313" key="11">
    <source>
        <dbReference type="Proteomes" id="UP000235653"/>
    </source>
</evidence>
<dbReference type="SUPFAM" id="SSF160443">
    <property type="entry name" value="SMR domain-like"/>
    <property type="match status" value="1"/>
</dbReference>
<dbReference type="OrthoDB" id="9808166at2"/>
<dbReference type="Gene3D" id="3.40.50.300">
    <property type="entry name" value="P-loop containing nucleotide triphosphate hydrolases"/>
    <property type="match status" value="1"/>
</dbReference>
<feature type="domain" description="Smr" evidence="9">
    <location>
        <begin position="709"/>
        <end position="784"/>
    </location>
</feature>
<comment type="function">
    <text evidence="7">Acts as a ribosome collision sensor, splitting the ribosome into its 2 subunits. Detects stalled/collided 70S ribosomes which it binds and splits by an ATP-hydrolysis driven conformational change. Acts upstream of the ribosome quality control system (RQC), a ribosome-associated complex that mediates the extraction of incompletely synthesized nascent chains from stalled ribosomes and their subsequent degradation. Probably generates substrates for RQC.</text>
</comment>
<evidence type="ECO:0000256" key="7">
    <source>
        <dbReference type="HAMAP-Rule" id="MF_00092"/>
    </source>
</evidence>